<dbReference type="FunFam" id="3.30.420.40:FF:000129">
    <property type="entry name" value="Actin-related protein 8"/>
    <property type="match status" value="1"/>
</dbReference>
<keyword evidence="2" id="KW-1185">Reference proteome</keyword>
<protein>
    <submittedName>
        <fullName evidence="1">Uncharacterized protein</fullName>
    </submittedName>
</protein>
<dbReference type="SUPFAM" id="SSF53067">
    <property type="entry name" value="Actin-like ATPase domain"/>
    <property type="match status" value="1"/>
</dbReference>
<name>A0AAV2IQ08_KNICA</name>
<dbReference type="AlphaFoldDB" id="A0AAV2IQ08"/>
<accession>A0AAV2IQ08</accession>
<evidence type="ECO:0000313" key="2">
    <source>
        <dbReference type="Proteomes" id="UP001497482"/>
    </source>
</evidence>
<evidence type="ECO:0000313" key="1">
    <source>
        <dbReference type="EMBL" id="CAL1567226.1"/>
    </source>
</evidence>
<dbReference type="EMBL" id="OZ035823">
    <property type="protein sequence ID" value="CAL1567226.1"/>
    <property type="molecule type" value="Genomic_DNA"/>
</dbReference>
<reference evidence="1 2" key="1">
    <citation type="submission" date="2024-04" db="EMBL/GenBank/DDBJ databases">
        <authorList>
            <person name="Waldvogel A.-M."/>
            <person name="Schoenle A."/>
        </authorList>
    </citation>
    <scope>NUCLEOTIDE SEQUENCE [LARGE SCALE GENOMIC DNA]</scope>
</reference>
<dbReference type="Proteomes" id="UP001497482">
    <property type="component" value="Chromosome 1"/>
</dbReference>
<sequence>MVEQAIWSKKMSNGVRRTAVSAEQARAYNCQVRPSVTDSGSRLKWTNTSHQPQTLVGDEALYVNPSDCYNVHWPVVRGGLNLHSGPGGSLSAVMADLHTIWSHALLKHLDIPLKDLKYYRCILLVPDIYNRQHVKHLVDLLLLQMGFSVVCSWLRPLSSVVFLAPPPEQWCVLGSAPEQWCVLGSTT</sequence>
<proteinExistence type="predicted"/>
<gene>
    <name evidence="1" type="ORF">KC01_LOCUS55</name>
</gene>
<organism evidence="1 2">
    <name type="scientific">Knipowitschia caucasica</name>
    <name type="common">Caucasian dwarf goby</name>
    <name type="synonym">Pomatoschistus caucasicus</name>
    <dbReference type="NCBI Taxonomy" id="637954"/>
    <lineage>
        <taxon>Eukaryota</taxon>
        <taxon>Metazoa</taxon>
        <taxon>Chordata</taxon>
        <taxon>Craniata</taxon>
        <taxon>Vertebrata</taxon>
        <taxon>Euteleostomi</taxon>
        <taxon>Actinopterygii</taxon>
        <taxon>Neopterygii</taxon>
        <taxon>Teleostei</taxon>
        <taxon>Neoteleostei</taxon>
        <taxon>Acanthomorphata</taxon>
        <taxon>Gobiaria</taxon>
        <taxon>Gobiiformes</taxon>
        <taxon>Gobioidei</taxon>
        <taxon>Gobiidae</taxon>
        <taxon>Gobiinae</taxon>
        <taxon>Knipowitschia</taxon>
    </lineage>
</organism>
<dbReference type="Gene3D" id="3.30.420.40">
    <property type="match status" value="1"/>
</dbReference>
<dbReference type="InterPro" id="IPR043129">
    <property type="entry name" value="ATPase_NBD"/>
</dbReference>